<dbReference type="InterPro" id="IPR044992">
    <property type="entry name" value="ChyE-like"/>
</dbReference>
<evidence type="ECO:0000313" key="2">
    <source>
        <dbReference type="EMBL" id="KAH3680364.1"/>
    </source>
</evidence>
<reference evidence="2" key="2">
    <citation type="submission" date="2021-01" db="EMBL/GenBank/DDBJ databases">
        <authorList>
            <person name="Schikora-Tamarit M.A."/>
        </authorList>
    </citation>
    <scope>NUCLEOTIDE SEQUENCE</scope>
    <source>
        <strain evidence="2">CBS2887</strain>
    </source>
</reference>
<dbReference type="InterPro" id="IPR017926">
    <property type="entry name" value="GATASE"/>
</dbReference>
<dbReference type="SUPFAM" id="SSF52317">
    <property type="entry name" value="Class I glutamine amidotransferase-like"/>
    <property type="match status" value="1"/>
</dbReference>
<feature type="domain" description="Glutamine amidotransferase" evidence="1">
    <location>
        <begin position="33"/>
        <end position="217"/>
    </location>
</feature>
<dbReference type="Gene3D" id="3.40.50.880">
    <property type="match status" value="1"/>
</dbReference>
<organism evidence="2 3">
    <name type="scientific">Wickerhamomyces pijperi</name>
    <name type="common">Yeast</name>
    <name type="synonym">Pichia pijperi</name>
    <dbReference type="NCBI Taxonomy" id="599730"/>
    <lineage>
        <taxon>Eukaryota</taxon>
        <taxon>Fungi</taxon>
        <taxon>Dikarya</taxon>
        <taxon>Ascomycota</taxon>
        <taxon>Saccharomycotina</taxon>
        <taxon>Saccharomycetes</taxon>
        <taxon>Phaffomycetales</taxon>
        <taxon>Wickerhamomycetaceae</taxon>
        <taxon>Wickerhamomyces</taxon>
    </lineage>
</organism>
<keyword evidence="3" id="KW-1185">Reference proteome</keyword>
<comment type="caution">
    <text evidence="2">The sequence shown here is derived from an EMBL/GenBank/DDBJ whole genome shotgun (WGS) entry which is preliminary data.</text>
</comment>
<dbReference type="OrthoDB" id="92161at2759"/>
<dbReference type="AlphaFoldDB" id="A0A9P8Q019"/>
<dbReference type="Pfam" id="PF00117">
    <property type="entry name" value="GATase"/>
    <property type="match status" value="1"/>
</dbReference>
<evidence type="ECO:0000313" key="3">
    <source>
        <dbReference type="Proteomes" id="UP000774326"/>
    </source>
</evidence>
<dbReference type="InterPro" id="IPR029062">
    <property type="entry name" value="Class_I_gatase-like"/>
</dbReference>
<reference evidence="2" key="1">
    <citation type="journal article" date="2021" name="Open Biol.">
        <title>Shared evolutionary footprints suggest mitochondrial oxidative damage underlies multiple complex I losses in fungi.</title>
        <authorList>
            <person name="Schikora-Tamarit M.A."/>
            <person name="Marcet-Houben M."/>
            <person name="Nosek J."/>
            <person name="Gabaldon T."/>
        </authorList>
    </citation>
    <scope>NUCLEOTIDE SEQUENCE</scope>
    <source>
        <strain evidence="2">CBS2887</strain>
    </source>
</reference>
<dbReference type="GO" id="GO:0005829">
    <property type="term" value="C:cytosol"/>
    <property type="evidence" value="ECO:0007669"/>
    <property type="project" value="TreeGrafter"/>
</dbReference>
<accession>A0A9P8Q019</accession>
<dbReference type="Proteomes" id="UP000774326">
    <property type="component" value="Unassembled WGS sequence"/>
</dbReference>
<dbReference type="GO" id="GO:0005634">
    <property type="term" value="C:nucleus"/>
    <property type="evidence" value="ECO:0007669"/>
    <property type="project" value="TreeGrafter"/>
</dbReference>
<proteinExistence type="predicted"/>
<name>A0A9P8Q019_WICPI</name>
<evidence type="ECO:0000259" key="1">
    <source>
        <dbReference type="Pfam" id="PF00117"/>
    </source>
</evidence>
<dbReference type="PANTHER" id="PTHR42695:SF5">
    <property type="entry name" value="GLUTAMINE AMIDOTRANSFERASE YLR126C-RELATED"/>
    <property type="match status" value="1"/>
</dbReference>
<dbReference type="CDD" id="cd01741">
    <property type="entry name" value="GATase1_1"/>
    <property type="match status" value="1"/>
</dbReference>
<sequence length="267" mass="29587">MTIEEKEQSSHQEIAIILTDYSLNLVAKHGNFYDQTKALLSNTPQVQSSNYDIKVYDAQVGEFPEISQLGDKIKAIWITGSAHDAFADDEWIIKLTEYLATIIKLQACPVVGICFGHQIIGRAIGGSVGRNDKGWELGIDKVQINSSDAEIKELFKDISESKGDDNTFDILEVHQDIVQSIPAGSDFKIIGSTEKCAIQGIYKKDSVLTFQGHPEFNKPVLRDISVNIREQGHISEEVLHKSLTDLKTLEHDGAGLMELVIAKFMGL</sequence>
<dbReference type="EMBL" id="JAEUBG010004744">
    <property type="protein sequence ID" value="KAH3680364.1"/>
    <property type="molecule type" value="Genomic_DNA"/>
</dbReference>
<dbReference type="PANTHER" id="PTHR42695">
    <property type="entry name" value="GLUTAMINE AMIDOTRANSFERASE YLR126C-RELATED"/>
    <property type="match status" value="1"/>
</dbReference>
<gene>
    <name evidence="2" type="ORF">WICPIJ_008304</name>
</gene>
<protein>
    <recommendedName>
        <fullName evidence="1">Glutamine amidotransferase domain-containing protein</fullName>
    </recommendedName>
</protein>
<dbReference type="PROSITE" id="PS51273">
    <property type="entry name" value="GATASE_TYPE_1"/>
    <property type="match status" value="1"/>
</dbReference>